<dbReference type="AlphaFoldDB" id="A0A5J9V828"/>
<evidence type="ECO:0000313" key="4">
    <source>
        <dbReference type="Proteomes" id="UP000324897"/>
    </source>
</evidence>
<comment type="caution">
    <text evidence="3">The sequence shown here is derived from an EMBL/GenBank/DDBJ whole genome shotgun (WGS) entry which is preliminary data.</text>
</comment>
<dbReference type="GO" id="GO:0008289">
    <property type="term" value="F:lipid binding"/>
    <property type="evidence" value="ECO:0007669"/>
    <property type="project" value="UniProtKB-KW"/>
</dbReference>
<name>A0A5J9V828_9POAL</name>
<dbReference type="Proteomes" id="UP000324897">
    <property type="component" value="Chromosome 1"/>
</dbReference>
<accession>A0A5J9V828</accession>
<dbReference type="OrthoDB" id="665742at2759"/>
<dbReference type="SUPFAM" id="SSF47699">
    <property type="entry name" value="Bifunctional inhibitor/lipid-transfer protein/seed storage 2S albumin"/>
    <property type="match status" value="1"/>
</dbReference>
<dbReference type="Gene3D" id="1.10.110.10">
    <property type="entry name" value="Plant lipid-transfer and hydrophobic proteins"/>
    <property type="match status" value="1"/>
</dbReference>
<evidence type="ECO:0000313" key="3">
    <source>
        <dbReference type="EMBL" id="TVU32115.1"/>
    </source>
</evidence>
<feature type="non-terminal residue" evidence="3">
    <location>
        <position position="1"/>
    </location>
</feature>
<dbReference type="PANTHER" id="PTHR33214:SF69">
    <property type="entry name" value="BIFUNCTIONAL INHIBITOR_LIPID-TRANSFER PROTEIN_SEED STORAGE 2S ALBUMIN SUPERFAMILY PROTEIN"/>
    <property type="match status" value="1"/>
</dbReference>
<proteinExistence type="predicted"/>
<evidence type="ECO:0000256" key="1">
    <source>
        <dbReference type="ARBA" id="ARBA00022448"/>
    </source>
</evidence>
<dbReference type="GO" id="GO:0006869">
    <property type="term" value="P:lipid transport"/>
    <property type="evidence" value="ECO:0007669"/>
    <property type="project" value="InterPro"/>
</dbReference>
<reference evidence="3 4" key="1">
    <citation type="journal article" date="2019" name="Sci. Rep.">
        <title>A high-quality genome of Eragrostis curvula grass provides insights into Poaceae evolution and supports new strategies to enhance forage quality.</title>
        <authorList>
            <person name="Carballo J."/>
            <person name="Santos B.A.C.M."/>
            <person name="Zappacosta D."/>
            <person name="Garbus I."/>
            <person name="Selva J.P."/>
            <person name="Gallo C.A."/>
            <person name="Diaz A."/>
            <person name="Albertini E."/>
            <person name="Caccamo M."/>
            <person name="Echenique V."/>
        </authorList>
    </citation>
    <scope>NUCLEOTIDE SEQUENCE [LARGE SCALE GENOMIC DNA]</scope>
    <source>
        <strain evidence="4">cv. Victoria</strain>
        <tissue evidence="3">Leaf</tissue>
    </source>
</reference>
<protein>
    <recommendedName>
        <fullName evidence="5">Bifunctional inhibitor/plant lipid transfer protein/seed storage helical domain-containing protein</fullName>
    </recommendedName>
</protein>
<dbReference type="PANTHER" id="PTHR33214">
    <property type="entry name" value="BIFUNCTIONAL INHIBITOR/LIPID-TRANSFER PROTEIN/SEED STORAGE 2S ALBUMIN SUPERFAMILY PROTEIN"/>
    <property type="match status" value="1"/>
</dbReference>
<dbReference type="Gramene" id="TVU32115">
    <property type="protein sequence ID" value="TVU32115"/>
    <property type="gene ID" value="EJB05_23833"/>
</dbReference>
<keyword evidence="2" id="KW-0446">Lipid-binding</keyword>
<gene>
    <name evidence="3" type="ORF">EJB05_23833</name>
</gene>
<keyword evidence="1" id="KW-0813">Transport</keyword>
<dbReference type="InterPro" id="IPR036312">
    <property type="entry name" value="Bifun_inhib/LTP/seed_sf"/>
</dbReference>
<evidence type="ECO:0008006" key="5">
    <source>
        <dbReference type="Google" id="ProtNLM"/>
    </source>
</evidence>
<evidence type="ECO:0000256" key="2">
    <source>
        <dbReference type="ARBA" id="ARBA00023121"/>
    </source>
</evidence>
<organism evidence="3 4">
    <name type="scientific">Eragrostis curvula</name>
    <name type="common">weeping love grass</name>
    <dbReference type="NCBI Taxonomy" id="38414"/>
    <lineage>
        <taxon>Eukaryota</taxon>
        <taxon>Viridiplantae</taxon>
        <taxon>Streptophyta</taxon>
        <taxon>Embryophyta</taxon>
        <taxon>Tracheophyta</taxon>
        <taxon>Spermatophyta</taxon>
        <taxon>Magnoliopsida</taxon>
        <taxon>Liliopsida</taxon>
        <taxon>Poales</taxon>
        <taxon>Poaceae</taxon>
        <taxon>PACMAD clade</taxon>
        <taxon>Chloridoideae</taxon>
        <taxon>Eragrostideae</taxon>
        <taxon>Eragrostidinae</taxon>
        <taxon>Eragrostis</taxon>
    </lineage>
</organism>
<dbReference type="InterPro" id="IPR033872">
    <property type="entry name" value="nsLTP2"/>
</dbReference>
<sequence length="134" mass="13766">MAYSLSAFTLHARRHGKGSSAARGTRGGGGGNERGGAWAAECDPKLLLVCVSLVSGSKPTPDCCTNPHAQHGCLCQYLKDPEYSKYISGNTLSSCGRHGHPELLDSEMKSRQPAAAAAAACAAIGLGVVVHGTD</sequence>
<dbReference type="EMBL" id="RWGY01000011">
    <property type="protein sequence ID" value="TVU32115.1"/>
    <property type="molecule type" value="Genomic_DNA"/>
</dbReference>
<keyword evidence="4" id="KW-1185">Reference proteome</keyword>